<keyword evidence="3" id="KW-0418">Kinase</keyword>
<evidence type="ECO:0000313" key="4">
    <source>
        <dbReference type="Proteomes" id="UP000245466"/>
    </source>
</evidence>
<dbReference type="PANTHER" id="PTHR21064">
    <property type="entry name" value="AMINOGLYCOSIDE PHOSPHOTRANSFERASE DOMAIN-CONTAINING PROTEIN-RELATED"/>
    <property type="match status" value="1"/>
</dbReference>
<comment type="caution">
    <text evidence="3">The sequence shown here is derived from an EMBL/GenBank/DDBJ whole genome shotgun (WGS) entry which is preliminary data.</text>
</comment>
<keyword evidence="3" id="KW-0808">Transferase</keyword>
<dbReference type="GO" id="GO:0004413">
    <property type="term" value="F:homoserine kinase activity"/>
    <property type="evidence" value="ECO:0007669"/>
    <property type="project" value="TreeGrafter"/>
</dbReference>
<dbReference type="Gene3D" id="3.30.200.20">
    <property type="entry name" value="Phosphorylase Kinase, domain 1"/>
    <property type="match status" value="1"/>
</dbReference>
<name>A0A2U1AP38_9BACT</name>
<dbReference type="InterPro" id="IPR011009">
    <property type="entry name" value="Kinase-like_dom_sf"/>
</dbReference>
<dbReference type="SUPFAM" id="SSF56112">
    <property type="entry name" value="Protein kinase-like (PK-like)"/>
    <property type="match status" value="1"/>
</dbReference>
<feature type="domain" description="Aminoglycoside phosphotransferase" evidence="2">
    <location>
        <begin position="39"/>
        <end position="247"/>
    </location>
</feature>
<dbReference type="InterPro" id="IPR002575">
    <property type="entry name" value="Aminoglycoside_PTrfase"/>
</dbReference>
<dbReference type="InterPro" id="IPR050249">
    <property type="entry name" value="Pseudomonas-type_ThrB"/>
</dbReference>
<dbReference type="AlphaFoldDB" id="A0A2U1AP38"/>
<proteinExistence type="inferred from homology"/>
<keyword evidence="4" id="KW-1185">Reference proteome</keyword>
<evidence type="ECO:0000313" key="3">
    <source>
        <dbReference type="EMBL" id="PVY38155.1"/>
    </source>
</evidence>
<dbReference type="RefSeq" id="WP_116545013.1">
    <property type="nucleotide sequence ID" value="NZ_QEKI01000018.1"/>
</dbReference>
<sequence>MTYAPAISSILSPEYLAEFVIKHYGFDGKTTCRILKTGINHSYLIATSDKKYVLRVYYYDWRKESEIIEELQLLDYLRDNDILVSYPIKDCNGKYINRIPALEGERFAVLFSYAEGESIRTPSEGVIYSLGVTMAKMHQLTINRSVKRKDYNANTLVNWAFQSAKKHFTEPSIEMEYFQRANSIISSEFNNADTNNLRRGIVHLDLWYENMKVKNESQITVFDFDNCGNGWLFLDIAFSLTTLFRNEPNKGNFESKMASFYQGYESIISISEEEKRLIPYGGLAIWLHYTGIHIQRFNDFSNQFLSQEFLKFWIQSVNRWMEYNEIKIHNL</sequence>
<dbReference type="PANTHER" id="PTHR21064:SF6">
    <property type="entry name" value="AMINOGLYCOSIDE PHOSPHOTRANSFERASE DOMAIN-CONTAINING PROTEIN"/>
    <property type="match status" value="1"/>
</dbReference>
<protein>
    <submittedName>
        <fullName evidence="3">Ser/Thr protein kinase RdoA (MazF antagonist)</fullName>
    </submittedName>
</protein>
<accession>A0A2U1AP38</accession>
<dbReference type="Proteomes" id="UP000245466">
    <property type="component" value="Unassembled WGS sequence"/>
</dbReference>
<evidence type="ECO:0000256" key="1">
    <source>
        <dbReference type="ARBA" id="ARBA00038240"/>
    </source>
</evidence>
<gene>
    <name evidence="3" type="ORF">C8E01_1181</name>
</gene>
<dbReference type="Gene3D" id="3.90.1200.10">
    <property type="match status" value="1"/>
</dbReference>
<organism evidence="3 4">
    <name type="scientific">Pontibacter virosus</name>
    <dbReference type="NCBI Taxonomy" id="1765052"/>
    <lineage>
        <taxon>Bacteria</taxon>
        <taxon>Pseudomonadati</taxon>
        <taxon>Bacteroidota</taxon>
        <taxon>Cytophagia</taxon>
        <taxon>Cytophagales</taxon>
        <taxon>Hymenobacteraceae</taxon>
        <taxon>Pontibacter</taxon>
    </lineage>
</organism>
<dbReference type="GO" id="GO:0009088">
    <property type="term" value="P:threonine biosynthetic process"/>
    <property type="evidence" value="ECO:0007669"/>
    <property type="project" value="TreeGrafter"/>
</dbReference>
<dbReference type="OrthoDB" id="241498at2"/>
<dbReference type="Pfam" id="PF01636">
    <property type="entry name" value="APH"/>
    <property type="match status" value="1"/>
</dbReference>
<dbReference type="EMBL" id="QEKI01000018">
    <property type="protein sequence ID" value="PVY38155.1"/>
    <property type="molecule type" value="Genomic_DNA"/>
</dbReference>
<evidence type="ECO:0000259" key="2">
    <source>
        <dbReference type="Pfam" id="PF01636"/>
    </source>
</evidence>
<comment type="similarity">
    <text evidence="1">Belongs to the pseudomonas-type ThrB family.</text>
</comment>
<reference evidence="3 4" key="1">
    <citation type="submission" date="2018-04" db="EMBL/GenBank/DDBJ databases">
        <title>Genomic Encyclopedia of Type Strains, Phase IV (KMG-IV): sequencing the most valuable type-strain genomes for metagenomic binning, comparative biology and taxonomic classification.</title>
        <authorList>
            <person name="Goeker M."/>
        </authorList>
    </citation>
    <scope>NUCLEOTIDE SEQUENCE [LARGE SCALE GENOMIC DNA]</scope>
    <source>
        <strain evidence="3 4">DSM 100231</strain>
    </source>
</reference>